<dbReference type="GO" id="GO:0003690">
    <property type="term" value="F:double-stranded DNA binding"/>
    <property type="evidence" value="ECO:0007669"/>
    <property type="project" value="TreeGrafter"/>
</dbReference>
<protein>
    <submittedName>
        <fullName evidence="2">Histone-lysine N-methyltransferase SETMAR</fullName>
    </submittedName>
</protein>
<dbReference type="GO" id="GO:0000014">
    <property type="term" value="F:single-stranded DNA endodeoxyribonuclease activity"/>
    <property type="evidence" value="ECO:0007669"/>
    <property type="project" value="TreeGrafter"/>
</dbReference>
<dbReference type="STRING" id="103372.F4WUZ8"/>
<dbReference type="PANTHER" id="PTHR46060:SF2">
    <property type="entry name" value="HISTONE-LYSINE N-METHYLTRANSFERASE SETMAR"/>
    <property type="match status" value="1"/>
</dbReference>
<dbReference type="InterPro" id="IPR041426">
    <property type="entry name" value="Mos1_HTH"/>
</dbReference>
<feature type="domain" description="Mos1 transposase HTH" evidence="1">
    <location>
        <begin position="2"/>
        <end position="44"/>
    </location>
</feature>
<dbReference type="GO" id="GO:0005634">
    <property type="term" value="C:nucleus"/>
    <property type="evidence" value="ECO:0007669"/>
    <property type="project" value="TreeGrafter"/>
</dbReference>
<proteinExistence type="predicted"/>
<keyword evidence="2" id="KW-0808">Transferase</keyword>
<dbReference type="GO" id="GO:0046975">
    <property type="term" value="F:histone H3K36 methyltransferase activity"/>
    <property type="evidence" value="ECO:0007669"/>
    <property type="project" value="TreeGrafter"/>
</dbReference>
<dbReference type="GO" id="GO:0035861">
    <property type="term" value="C:site of double-strand break"/>
    <property type="evidence" value="ECO:0007669"/>
    <property type="project" value="TreeGrafter"/>
</dbReference>
<gene>
    <name evidence="2" type="ORF">G5I_09730</name>
</gene>
<organism evidence="3">
    <name type="scientific">Acromyrmex echinatior</name>
    <name type="common">Panamanian leafcutter ant</name>
    <name type="synonym">Acromyrmex octospinosus echinatior</name>
    <dbReference type="NCBI Taxonomy" id="103372"/>
    <lineage>
        <taxon>Eukaryota</taxon>
        <taxon>Metazoa</taxon>
        <taxon>Ecdysozoa</taxon>
        <taxon>Arthropoda</taxon>
        <taxon>Hexapoda</taxon>
        <taxon>Insecta</taxon>
        <taxon>Pterygota</taxon>
        <taxon>Neoptera</taxon>
        <taxon>Endopterygota</taxon>
        <taxon>Hymenoptera</taxon>
        <taxon>Apocrita</taxon>
        <taxon>Aculeata</taxon>
        <taxon>Formicoidea</taxon>
        <taxon>Formicidae</taxon>
        <taxon>Myrmicinae</taxon>
        <taxon>Acromyrmex</taxon>
    </lineage>
</organism>
<dbReference type="OrthoDB" id="7551951at2759"/>
<feature type="non-terminal residue" evidence="2">
    <location>
        <position position="1"/>
    </location>
</feature>
<dbReference type="GO" id="GO:0031297">
    <property type="term" value="P:replication fork processing"/>
    <property type="evidence" value="ECO:0007669"/>
    <property type="project" value="TreeGrafter"/>
</dbReference>
<dbReference type="EMBL" id="GL888381">
    <property type="protein sequence ID" value="EGI61981.1"/>
    <property type="molecule type" value="Genomic_DNA"/>
</dbReference>
<dbReference type="GO" id="GO:0015074">
    <property type="term" value="P:DNA integration"/>
    <property type="evidence" value="ECO:0007669"/>
    <property type="project" value="TreeGrafter"/>
</dbReference>
<dbReference type="GO" id="GO:0000793">
    <property type="term" value="C:condensed chromosome"/>
    <property type="evidence" value="ECO:0007669"/>
    <property type="project" value="TreeGrafter"/>
</dbReference>
<dbReference type="Proteomes" id="UP000007755">
    <property type="component" value="Unassembled WGS sequence"/>
</dbReference>
<keyword evidence="2" id="KW-0489">Methyltransferase</keyword>
<dbReference type="InterPro" id="IPR052709">
    <property type="entry name" value="Transposase-MT_Hybrid"/>
</dbReference>
<evidence type="ECO:0000313" key="3">
    <source>
        <dbReference type="Proteomes" id="UP000007755"/>
    </source>
</evidence>
<name>F4WUZ8_ACREC</name>
<sequence length="142" mass="16313">LQFFFNKGENASQAAENVNSVYGPVYTVTVNHAQFWFRRFRSGNFDVKDASHSGRPIVENIDKIIEIVESDRHVSTVSIVQELNIAQKTVWNHLNKARYKKKLDVWVPHKLTQKKPHGPNFHLQIAAESQQNQSISEADGDW</sequence>
<accession>F4WUZ8</accession>
<reference evidence="2" key="1">
    <citation type="submission" date="2011-02" db="EMBL/GenBank/DDBJ databases">
        <title>The genome of the leaf-cutting ant Acromyrmex echinatior suggests key adaptations to social evolution and fungus farming.</title>
        <authorList>
            <person name="Nygaard S."/>
            <person name="Zhang G."/>
        </authorList>
    </citation>
    <scope>NUCLEOTIDE SEQUENCE</scope>
</reference>
<dbReference type="PANTHER" id="PTHR46060">
    <property type="entry name" value="MARINER MOS1 TRANSPOSASE-LIKE PROTEIN"/>
    <property type="match status" value="1"/>
</dbReference>
<dbReference type="GO" id="GO:0044547">
    <property type="term" value="F:DNA topoisomerase binding"/>
    <property type="evidence" value="ECO:0007669"/>
    <property type="project" value="TreeGrafter"/>
</dbReference>
<dbReference type="GO" id="GO:0006303">
    <property type="term" value="P:double-strand break repair via nonhomologous end joining"/>
    <property type="evidence" value="ECO:0007669"/>
    <property type="project" value="TreeGrafter"/>
</dbReference>
<dbReference type="GO" id="GO:0000729">
    <property type="term" value="P:DNA double-strand break processing"/>
    <property type="evidence" value="ECO:0007669"/>
    <property type="project" value="TreeGrafter"/>
</dbReference>
<evidence type="ECO:0000259" key="1">
    <source>
        <dbReference type="Pfam" id="PF17906"/>
    </source>
</evidence>
<dbReference type="AlphaFoldDB" id="F4WUZ8"/>
<dbReference type="GO" id="GO:0003697">
    <property type="term" value="F:single-stranded DNA binding"/>
    <property type="evidence" value="ECO:0007669"/>
    <property type="project" value="TreeGrafter"/>
</dbReference>
<dbReference type="GO" id="GO:0032259">
    <property type="term" value="P:methylation"/>
    <property type="evidence" value="ECO:0007669"/>
    <property type="project" value="UniProtKB-KW"/>
</dbReference>
<evidence type="ECO:0000313" key="2">
    <source>
        <dbReference type="EMBL" id="EGI61981.1"/>
    </source>
</evidence>
<dbReference type="GO" id="GO:0044774">
    <property type="term" value="P:mitotic DNA integrity checkpoint signaling"/>
    <property type="evidence" value="ECO:0007669"/>
    <property type="project" value="TreeGrafter"/>
</dbReference>
<dbReference type="GO" id="GO:0042800">
    <property type="term" value="F:histone H3K4 methyltransferase activity"/>
    <property type="evidence" value="ECO:0007669"/>
    <property type="project" value="TreeGrafter"/>
</dbReference>
<keyword evidence="3" id="KW-1185">Reference proteome</keyword>
<dbReference type="Gene3D" id="1.10.10.1450">
    <property type="match status" value="1"/>
</dbReference>
<dbReference type="InParanoid" id="F4WUZ8"/>
<dbReference type="Pfam" id="PF17906">
    <property type="entry name" value="HTH_48"/>
    <property type="match status" value="1"/>
</dbReference>